<dbReference type="PANTHER" id="PTHR33745">
    <property type="entry name" value="RSBT ANTAGONIST PROTEIN RSBS-RELATED"/>
    <property type="match status" value="1"/>
</dbReference>
<dbReference type="Gene3D" id="3.30.750.24">
    <property type="entry name" value="STAS domain"/>
    <property type="match status" value="1"/>
</dbReference>
<evidence type="ECO:0000259" key="2">
    <source>
        <dbReference type="PROSITE" id="PS50801"/>
    </source>
</evidence>
<reference evidence="3 4" key="1">
    <citation type="submission" date="2019-08" db="EMBL/GenBank/DDBJ databases">
        <title>Bacillus genomes from the desert of Cuatro Cienegas, Coahuila.</title>
        <authorList>
            <person name="Olmedo-Alvarez G."/>
        </authorList>
    </citation>
    <scope>NUCLEOTIDE SEQUENCE [LARGE SCALE GENOMIC DNA]</scope>
    <source>
        <strain evidence="3 4">CH87b_3T</strain>
    </source>
</reference>
<organism evidence="3 4">
    <name type="scientific">Rossellomorea aquimaris</name>
    <dbReference type="NCBI Taxonomy" id="189382"/>
    <lineage>
        <taxon>Bacteria</taxon>
        <taxon>Bacillati</taxon>
        <taxon>Bacillota</taxon>
        <taxon>Bacilli</taxon>
        <taxon>Bacillales</taxon>
        <taxon>Bacillaceae</taxon>
        <taxon>Rossellomorea</taxon>
    </lineage>
</organism>
<gene>
    <name evidence="3" type="ORF">FZC85_21280</name>
</gene>
<dbReference type="InterPro" id="IPR002645">
    <property type="entry name" value="STAS_dom"/>
</dbReference>
<dbReference type="SUPFAM" id="SSF52091">
    <property type="entry name" value="SpoIIaa-like"/>
    <property type="match status" value="1"/>
</dbReference>
<dbReference type="CDD" id="cd07041">
    <property type="entry name" value="STAS_RsbR_RsbS_like"/>
    <property type="match status" value="1"/>
</dbReference>
<dbReference type="OrthoDB" id="9800154at2"/>
<accession>A0A5D4TWH2</accession>
<evidence type="ECO:0000256" key="1">
    <source>
        <dbReference type="ARBA" id="ARBA00022553"/>
    </source>
</evidence>
<dbReference type="EMBL" id="VTEZ01000010">
    <property type="protein sequence ID" value="TYS79589.1"/>
    <property type="molecule type" value="Genomic_DNA"/>
</dbReference>
<dbReference type="InterPro" id="IPR036513">
    <property type="entry name" value="STAS_dom_sf"/>
</dbReference>
<dbReference type="AlphaFoldDB" id="A0A5D4TWH2"/>
<keyword evidence="1" id="KW-0597">Phosphoprotein</keyword>
<dbReference type="Pfam" id="PF01740">
    <property type="entry name" value="STAS"/>
    <property type="match status" value="1"/>
</dbReference>
<dbReference type="PANTHER" id="PTHR33745:SF3">
    <property type="entry name" value="RSBT CO-ANTAGONIST PROTEIN RSBRC"/>
    <property type="match status" value="1"/>
</dbReference>
<proteinExistence type="predicted"/>
<dbReference type="Proteomes" id="UP000324269">
    <property type="component" value="Unassembled WGS sequence"/>
</dbReference>
<dbReference type="PROSITE" id="PS50801">
    <property type="entry name" value="STAS"/>
    <property type="match status" value="1"/>
</dbReference>
<sequence>MSSIRSWLKRMRDELLYLGQEIVSHKSEIAKGVIDYQEQRYSEQLKFSGVNMEKVTEWRTELIQILGESLLENQKDSLIKIKEWTQKVGNIAIEKGISLNESLKTLSTFRTAIWDFFHHQIDNQISASIMLQSNKKINPLLDEIAYLFNELFIKQQKDQLALVHSAMDELSAPIVPIADKIAILPLIGEIDTHRSSSVMETALKKSSELQLDYLFIDISGVAIMDTMVSHNIYQIVNALKMMGVQSVLTGIRPEVAHTLGNLGITFDDLKTSSSLKQALEDIGFTQYEVVLPL</sequence>
<name>A0A5D4TWH2_9BACI</name>
<dbReference type="InterPro" id="IPR051932">
    <property type="entry name" value="Bact_StressResp_Reg"/>
</dbReference>
<feature type="domain" description="STAS" evidence="2">
    <location>
        <begin position="171"/>
        <end position="282"/>
    </location>
</feature>
<evidence type="ECO:0000313" key="3">
    <source>
        <dbReference type="EMBL" id="TYS79589.1"/>
    </source>
</evidence>
<comment type="caution">
    <text evidence="3">The sequence shown here is derived from an EMBL/GenBank/DDBJ whole genome shotgun (WGS) entry which is preliminary data.</text>
</comment>
<evidence type="ECO:0000313" key="4">
    <source>
        <dbReference type="Proteomes" id="UP000324269"/>
    </source>
</evidence>
<protein>
    <submittedName>
        <fullName evidence="3">STAS domain-containing protein</fullName>
    </submittedName>
</protein>